<sequence>MNPIAGYSVRDTLFTSTKSIIYRATRTADLRPVILKVLKAEFPGTEQVARLHREYRLTQALAMEGVIEVLALERYGTSVAIVLEDFGAESLARLLAGRPMELPRFLELALRLAEILGRVHRRHVIHKDINPSNVVWNPSTDELKLIDFGIATELSRETPALLGLKGVEGSLPYVSPEATGRMNRTVDYRTDFYSLGVTLYELLTGQLPFTSTDPMELVHSHIARMPVSPRELVPDVPAVVSELVLRLMSKRAEDRYQSAGALVRDLQRCLEELRATGGISSFEVGRGDVSERLQLPQKLYGRQRESEDLLASFERVAGGRAELVLVAGYAGIGKSSLVHEVHRPIVQRRGHFISGKFEQFNRNIPYASLIQAIQELVRQLLSEPAEQLVHWREKLLAALGSNASVILEVIPEVELIVGPRPKAPELPPVEARHRFMRVFEAFVRTFARPEHPLVMFLDDLQWADSPSLALIEQLMTDPDMRHLLLIGAYRDTELDAAHPLLPALKGMREAGASVSTITLGPLHREHCLEFLSDALSRALPEVEPLADICLRKTDGNPFFVGQFLFSLYNEGMLRFDSQAGGWTWDMERISHTPMTDNVVALMEAKIQKLPGDAQRIIKLAACVGGTFELKSLALIDGRSARETADSLWAGLREGLILPLGDAYKFIEDQSAAADLVTHPGETEARNAGEGRVFYRFLHDRVQQAAWSLIPDKERCEIHLRLGRLMRSGLTAAEQGEALFAIVGHLNLGSELISQKEEREELAELNLTAGRKAQASAAHAAALGYFETGLALLGEERWARCHALALSLHTQAMEASFLSRDLQRMEHHATQVLAHARGPLEQCKVHEVRSRACIIQNRLEEAILSARQVLTRFGVGFPEQPTPADVRAALLEVKAAIGDRPIEALIELPPMTDPVMLAVSRLLTILAPAAYVSAPPLFPLVVLRQVALAAKHGNTGALAYGYAMYGVILLGAVGDIDTSYAFGKLALRVLERYEAREFAARAHFMWNMLSGQWKTHIRESLRGLQEVFRMGLEVGDLEFAGRGANWYVIHSLFMGQELAELDRSAGGWVQAVVQCKQDSAAHRIRIIHQTVQNLRGLSEDPCRLVGAVYDEAEMLPIHLAANDALGLAALSLYKLQLCVLFGRHAEGLGHADAVDRLVGAVTATLHLPIFFFFDALTRLALHAGMPAEQREPSLKRVDEEISKMKGWAGHAPMNYGAKHALLMAERHRVLGAPEQARAEYYRAIALAREHEFRNDEALATELFAAFLRENGEHEVAWFFLTKARHLYHLWGAEAKVRELDRAFPELRTLGTRGSVESRPPSTSVSTNSEESSSSQALDMVSVLKASQAISGEVVLTALLEKLVRIVVENAGARWGLLMLEGERPLVAVAHGSSRDGVGAVSLHEGIEQVPVEFSRAIVRYVERTQEVVVLGDAAGAGAFQSEAYVLARRPKSVLCMPILHQKKRVGVLYLENELLANAFTPERCGVLEMLAAQAAISLENAKLYETLDARVKERTRELSEALQRLRETQTQLILQEKLAALGSLTSGIAHELKNPLNFVNNFAGSAVALVSELREELHPRRAMPAGEGAEGVEQLLGELSTAAEKIVEHGGRADRIIRAMLEHSRSGSGLARKVDINALVREYVNLAMVGHDARKGSLVLAVRLHADYDETLGSEVVTPEELGRVILNLTNNALYALELEKRRRGEAFLPVLGVTTRNLERRFEIRIRDNGGGIQAELRNKVFTPFFTTKPPGAGTGLGLSISHDIVVQGHGGTLTFTSEEGVFTEFVVTLPKRALPAQAAR</sequence>
<dbReference type="InterPro" id="IPR027417">
    <property type="entry name" value="P-loop_NTPase"/>
</dbReference>
<dbReference type="InterPro" id="IPR000719">
    <property type="entry name" value="Prot_kinase_dom"/>
</dbReference>
<dbReference type="SMART" id="SM00065">
    <property type="entry name" value="GAF"/>
    <property type="match status" value="1"/>
</dbReference>
<dbReference type="SUPFAM" id="SSF55874">
    <property type="entry name" value="ATPase domain of HSP90 chaperone/DNA topoisomerase II/histidine kinase"/>
    <property type="match status" value="1"/>
</dbReference>
<dbReference type="SUPFAM" id="SSF47384">
    <property type="entry name" value="Homodimeric domain of signal transducing histidine kinase"/>
    <property type="match status" value="1"/>
</dbReference>
<dbReference type="Pfam" id="PF00069">
    <property type="entry name" value="Pkinase"/>
    <property type="match status" value="1"/>
</dbReference>
<dbReference type="InterPro" id="IPR003018">
    <property type="entry name" value="GAF"/>
</dbReference>
<dbReference type="Pfam" id="PF02518">
    <property type="entry name" value="HATPase_c"/>
    <property type="match status" value="1"/>
</dbReference>
<keyword evidence="4" id="KW-0175">Coiled coil</keyword>
<comment type="catalytic activity">
    <reaction evidence="1">
        <text>ATP + protein L-histidine = ADP + protein N-phospho-L-histidine.</text>
        <dbReference type="EC" id="2.7.13.3"/>
    </reaction>
</comment>
<dbReference type="Proteomes" id="UP000028547">
    <property type="component" value="Unassembled WGS sequence"/>
</dbReference>
<proteinExistence type="predicted"/>
<dbReference type="InterPro" id="IPR029016">
    <property type="entry name" value="GAF-like_dom_sf"/>
</dbReference>
<dbReference type="InterPro" id="IPR003594">
    <property type="entry name" value="HATPase_dom"/>
</dbReference>
<dbReference type="SUPFAM" id="SSF52540">
    <property type="entry name" value="P-loop containing nucleoside triphosphate hydrolases"/>
    <property type="match status" value="1"/>
</dbReference>
<feature type="region of interest" description="Disordered" evidence="5">
    <location>
        <begin position="1309"/>
        <end position="1331"/>
    </location>
</feature>
<dbReference type="InterPro" id="IPR004358">
    <property type="entry name" value="Sig_transdc_His_kin-like_C"/>
</dbReference>
<dbReference type="Pfam" id="PF01590">
    <property type="entry name" value="GAF"/>
    <property type="match status" value="1"/>
</dbReference>
<evidence type="ECO:0000313" key="8">
    <source>
        <dbReference type="EMBL" id="KFA94484.1"/>
    </source>
</evidence>
<dbReference type="PROSITE" id="PS50109">
    <property type="entry name" value="HIS_KIN"/>
    <property type="match status" value="1"/>
</dbReference>
<dbReference type="Gene3D" id="1.10.287.130">
    <property type="match status" value="1"/>
</dbReference>
<dbReference type="InterPro" id="IPR036097">
    <property type="entry name" value="HisK_dim/P_sf"/>
</dbReference>
<dbReference type="InterPro" id="IPR005467">
    <property type="entry name" value="His_kinase_dom"/>
</dbReference>
<evidence type="ECO:0000256" key="2">
    <source>
        <dbReference type="ARBA" id="ARBA00012438"/>
    </source>
</evidence>
<dbReference type="PRINTS" id="PR00344">
    <property type="entry name" value="BCTRLSENSOR"/>
</dbReference>
<dbReference type="InterPro" id="IPR003661">
    <property type="entry name" value="HisK_dim/P_dom"/>
</dbReference>
<dbReference type="Gene3D" id="3.40.50.300">
    <property type="entry name" value="P-loop containing nucleotide triphosphate hydrolases"/>
    <property type="match status" value="1"/>
</dbReference>
<feature type="compositionally biased region" description="Low complexity" evidence="5">
    <location>
        <begin position="1320"/>
        <end position="1331"/>
    </location>
</feature>
<dbReference type="EMBL" id="JPMI01000010">
    <property type="protein sequence ID" value="KFA94484.1"/>
    <property type="molecule type" value="Genomic_DNA"/>
</dbReference>
<evidence type="ECO:0000256" key="3">
    <source>
        <dbReference type="ARBA" id="ARBA00022553"/>
    </source>
</evidence>
<feature type="domain" description="Histidine kinase" evidence="7">
    <location>
        <begin position="1546"/>
        <end position="1794"/>
    </location>
</feature>
<name>A0A084T199_9BACT</name>
<dbReference type="CDD" id="cd14014">
    <property type="entry name" value="STKc_PknB_like"/>
    <property type="match status" value="1"/>
</dbReference>
<dbReference type="SMART" id="SM00387">
    <property type="entry name" value="HATPase_c"/>
    <property type="match status" value="1"/>
</dbReference>
<dbReference type="GO" id="GO:0005524">
    <property type="term" value="F:ATP binding"/>
    <property type="evidence" value="ECO:0007669"/>
    <property type="project" value="InterPro"/>
</dbReference>
<evidence type="ECO:0000259" key="7">
    <source>
        <dbReference type="PROSITE" id="PS50109"/>
    </source>
</evidence>
<dbReference type="CDD" id="cd00082">
    <property type="entry name" value="HisKA"/>
    <property type="match status" value="1"/>
</dbReference>
<evidence type="ECO:0000259" key="6">
    <source>
        <dbReference type="PROSITE" id="PS50011"/>
    </source>
</evidence>
<dbReference type="SMART" id="SM00388">
    <property type="entry name" value="HisKA"/>
    <property type="match status" value="1"/>
</dbReference>
<dbReference type="InterPro" id="IPR053159">
    <property type="entry name" value="Hybrid_Histidine_Kinase"/>
</dbReference>
<reference evidence="8 9" key="1">
    <citation type="submission" date="2014-07" db="EMBL/GenBank/DDBJ databases">
        <title>Draft Genome Sequence of Gephyronic Acid Producer, Cystobacter violaceus Strain Cb vi76.</title>
        <authorList>
            <person name="Stevens D.C."/>
            <person name="Young J."/>
            <person name="Carmichael R."/>
            <person name="Tan J."/>
            <person name="Taylor R.E."/>
        </authorList>
    </citation>
    <scope>NUCLEOTIDE SEQUENCE [LARGE SCALE GENOMIC DNA]</scope>
    <source>
        <strain evidence="8 9">Cb vi76</strain>
    </source>
</reference>
<protein>
    <recommendedName>
        <fullName evidence="2">histidine kinase</fullName>
        <ecNumber evidence="2">2.7.13.3</ecNumber>
    </recommendedName>
</protein>
<dbReference type="InterPro" id="IPR011009">
    <property type="entry name" value="Kinase-like_dom_sf"/>
</dbReference>
<dbReference type="EC" id="2.7.13.3" evidence="2"/>
<dbReference type="Gene3D" id="1.10.510.10">
    <property type="entry name" value="Transferase(Phosphotransferase) domain 1"/>
    <property type="match status" value="1"/>
</dbReference>
<keyword evidence="3" id="KW-0597">Phosphoprotein</keyword>
<evidence type="ECO:0000256" key="5">
    <source>
        <dbReference type="SAM" id="MobiDB-lite"/>
    </source>
</evidence>
<dbReference type="PANTHER" id="PTHR43642:SF1">
    <property type="entry name" value="HYBRID SIGNAL TRANSDUCTION HISTIDINE KINASE G"/>
    <property type="match status" value="1"/>
</dbReference>
<evidence type="ECO:0000313" key="9">
    <source>
        <dbReference type="Proteomes" id="UP000028547"/>
    </source>
</evidence>
<feature type="coiled-coil region" evidence="4">
    <location>
        <begin position="1503"/>
        <end position="1530"/>
    </location>
</feature>
<feature type="domain" description="Protein kinase" evidence="6">
    <location>
        <begin position="7"/>
        <end position="270"/>
    </location>
</feature>
<evidence type="ECO:0000256" key="1">
    <source>
        <dbReference type="ARBA" id="ARBA00000085"/>
    </source>
</evidence>
<evidence type="ECO:0000256" key="4">
    <source>
        <dbReference type="SAM" id="Coils"/>
    </source>
</evidence>
<dbReference type="RefSeq" id="WP_043389400.1">
    <property type="nucleotide sequence ID" value="NZ_JPMI01000010.1"/>
</dbReference>
<dbReference type="GO" id="GO:0000155">
    <property type="term" value="F:phosphorelay sensor kinase activity"/>
    <property type="evidence" value="ECO:0007669"/>
    <property type="project" value="InterPro"/>
</dbReference>
<dbReference type="Pfam" id="PF13191">
    <property type="entry name" value="AAA_16"/>
    <property type="match status" value="1"/>
</dbReference>
<dbReference type="Gene3D" id="3.30.565.10">
    <property type="entry name" value="Histidine kinase-like ATPase, C-terminal domain"/>
    <property type="match status" value="1"/>
</dbReference>
<dbReference type="PANTHER" id="PTHR43642">
    <property type="entry name" value="HYBRID SIGNAL TRANSDUCTION HISTIDINE KINASE G"/>
    <property type="match status" value="1"/>
</dbReference>
<dbReference type="SUPFAM" id="SSF55781">
    <property type="entry name" value="GAF domain-like"/>
    <property type="match status" value="1"/>
</dbReference>
<dbReference type="PROSITE" id="PS50011">
    <property type="entry name" value="PROTEIN_KINASE_DOM"/>
    <property type="match status" value="1"/>
</dbReference>
<dbReference type="InterPro" id="IPR036890">
    <property type="entry name" value="HATPase_C_sf"/>
</dbReference>
<dbReference type="Gene3D" id="3.30.450.40">
    <property type="match status" value="1"/>
</dbReference>
<organism evidence="8 9">
    <name type="scientific">Archangium violaceum Cb vi76</name>
    <dbReference type="NCBI Taxonomy" id="1406225"/>
    <lineage>
        <taxon>Bacteria</taxon>
        <taxon>Pseudomonadati</taxon>
        <taxon>Myxococcota</taxon>
        <taxon>Myxococcia</taxon>
        <taxon>Myxococcales</taxon>
        <taxon>Cystobacterineae</taxon>
        <taxon>Archangiaceae</taxon>
        <taxon>Archangium</taxon>
    </lineage>
</organism>
<accession>A0A084T199</accession>
<dbReference type="InterPro" id="IPR041664">
    <property type="entry name" value="AAA_16"/>
</dbReference>
<dbReference type="SUPFAM" id="SSF56112">
    <property type="entry name" value="Protein kinase-like (PK-like)"/>
    <property type="match status" value="1"/>
</dbReference>
<gene>
    <name evidence="8" type="ORF">Q664_02305</name>
</gene>
<comment type="caution">
    <text evidence="8">The sequence shown here is derived from an EMBL/GenBank/DDBJ whole genome shotgun (WGS) entry which is preliminary data.</text>
</comment>